<dbReference type="SUPFAM" id="SSF46785">
    <property type="entry name" value="Winged helix' DNA-binding domain"/>
    <property type="match status" value="1"/>
</dbReference>
<dbReference type="PANTHER" id="PTHR38445">
    <property type="entry name" value="HTH-TYPE TRANSCRIPTIONAL REPRESSOR YTRA"/>
    <property type="match status" value="1"/>
</dbReference>
<gene>
    <name evidence="5" type="ORF">H9817_03690</name>
</gene>
<keyword evidence="1" id="KW-0805">Transcription regulation</keyword>
<dbReference type="PRINTS" id="PR00035">
    <property type="entry name" value="HTHGNTR"/>
</dbReference>
<dbReference type="AlphaFoldDB" id="A0A9D2D9Q3"/>
<keyword evidence="3" id="KW-0804">Transcription</keyword>
<dbReference type="Pfam" id="PF00392">
    <property type="entry name" value="GntR"/>
    <property type="match status" value="1"/>
</dbReference>
<evidence type="ECO:0000256" key="1">
    <source>
        <dbReference type="ARBA" id="ARBA00023015"/>
    </source>
</evidence>
<protein>
    <submittedName>
        <fullName evidence="5">GntR family transcriptional regulator</fullName>
    </submittedName>
</protein>
<evidence type="ECO:0000259" key="4">
    <source>
        <dbReference type="PROSITE" id="PS50949"/>
    </source>
</evidence>
<sequence>MIIKIDISGEIPIYVQLRNEIVKGIGKGELADGEALPTVRQLSAELGVNTMTVSKAYQCLKAEGFIETDRRRGAVVRLPDRGGAGADSEFCGKLENELDLLSAEAKIKGFQKEDFVRMCSAAFEKYCLRTEDTMAQEG</sequence>
<keyword evidence="2" id="KW-0238">DNA-binding</keyword>
<dbReference type="EMBL" id="DXCD01000095">
    <property type="protein sequence ID" value="HIZ13012.1"/>
    <property type="molecule type" value="Genomic_DNA"/>
</dbReference>
<dbReference type="GO" id="GO:0003700">
    <property type="term" value="F:DNA-binding transcription factor activity"/>
    <property type="evidence" value="ECO:0007669"/>
    <property type="project" value="InterPro"/>
</dbReference>
<accession>A0A9D2D9Q3</accession>
<dbReference type="InterPro" id="IPR036388">
    <property type="entry name" value="WH-like_DNA-bd_sf"/>
</dbReference>
<evidence type="ECO:0000256" key="2">
    <source>
        <dbReference type="ARBA" id="ARBA00023125"/>
    </source>
</evidence>
<dbReference type="Gene3D" id="1.10.10.10">
    <property type="entry name" value="Winged helix-like DNA-binding domain superfamily/Winged helix DNA-binding domain"/>
    <property type="match status" value="1"/>
</dbReference>
<dbReference type="SMART" id="SM00345">
    <property type="entry name" value="HTH_GNTR"/>
    <property type="match status" value="1"/>
</dbReference>
<dbReference type="InterPro" id="IPR036390">
    <property type="entry name" value="WH_DNA-bd_sf"/>
</dbReference>
<dbReference type="Proteomes" id="UP000824017">
    <property type="component" value="Unassembled WGS sequence"/>
</dbReference>
<evidence type="ECO:0000313" key="6">
    <source>
        <dbReference type="Proteomes" id="UP000824017"/>
    </source>
</evidence>
<organism evidence="5 6">
    <name type="scientific">Candidatus Mediterraneibacter stercorigallinarum</name>
    <dbReference type="NCBI Taxonomy" id="2838686"/>
    <lineage>
        <taxon>Bacteria</taxon>
        <taxon>Bacillati</taxon>
        <taxon>Bacillota</taxon>
        <taxon>Clostridia</taxon>
        <taxon>Lachnospirales</taxon>
        <taxon>Lachnospiraceae</taxon>
        <taxon>Mediterraneibacter</taxon>
    </lineage>
</organism>
<comment type="caution">
    <text evidence="5">The sequence shown here is derived from an EMBL/GenBank/DDBJ whole genome shotgun (WGS) entry which is preliminary data.</text>
</comment>
<dbReference type="GO" id="GO:0003677">
    <property type="term" value="F:DNA binding"/>
    <property type="evidence" value="ECO:0007669"/>
    <property type="project" value="UniProtKB-KW"/>
</dbReference>
<dbReference type="CDD" id="cd07377">
    <property type="entry name" value="WHTH_GntR"/>
    <property type="match status" value="1"/>
</dbReference>
<dbReference type="PANTHER" id="PTHR38445:SF12">
    <property type="entry name" value="GNTR-FAMILY TRANSCRIPTIONAL REGULATOR"/>
    <property type="match status" value="1"/>
</dbReference>
<reference evidence="5" key="1">
    <citation type="journal article" date="2021" name="PeerJ">
        <title>Extensive microbial diversity within the chicken gut microbiome revealed by metagenomics and culture.</title>
        <authorList>
            <person name="Gilroy R."/>
            <person name="Ravi A."/>
            <person name="Getino M."/>
            <person name="Pursley I."/>
            <person name="Horton D.L."/>
            <person name="Alikhan N.F."/>
            <person name="Baker D."/>
            <person name="Gharbi K."/>
            <person name="Hall N."/>
            <person name="Watson M."/>
            <person name="Adriaenssens E.M."/>
            <person name="Foster-Nyarko E."/>
            <person name="Jarju S."/>
            <person name="Secka A."/>
            <person name="Antonio M."/>
            <person name="Oren A."/>
            <person name="Chaudhuri R.R."/>
            <person name="La Ragione R."/>
            <person name="Hildebrand F."/>
            <person name="Pallen M.J."/>
        </authorList>
    </citation>
    <scope>NUCLEOTIDE SEQUENCE</scope>
    <source>
        <strain evidence="5">ChiGjej1B1-13045</strain>
    </source>
</reference>
<evidence type="ECO:0000313" key="5">
    <source>
        <dbReference type="EMBL" id="HIZ13012.1"/>
    </source>
</evidence>
<feature type="domain" description="HTH gntR-type" evidence="4">
    <location>
        <begin position="11"/>
        <end position="79"/>
    </location>
</feature>
<reference evidence="5" key="2">
    <citation type="submission" date="2021-04" db="EMBL/GenBank/DDBJ databases">
        <authorList>
            <person name="Gilroy R."/>
        </authorList>
    </citation>
    <scope>NUCLEOTIDE SEQUENCE</scope>
    <source>
        <strain evidence="5">ChiGjej1B1-13045</strain>
    </source>
</reference>
<dbReference type="InterPro" id="IPR000524">
    <property type="entry name" value="Tscrpt_reg_HTH_GntR"/>
</dbReference>
<dbReference type="PROSITE" id="PS50949">
    <property type="entry name" value="HTH_GNTR"/>
    <property type="match status" value="1"/>
</dbReference>
<name>A0A9D2D9Q3_9FIRM</name>
<proteinExistence type="predicted"/>
<evidence type="ECO:0000256" key="3">
    <source>
        <dbReference type="ARBA" id="ARBA00023163"/>
    </source>
</evidence>